<dbReference type="PANTHER" id="PTHR39322">
    <property type="entry name" value="ACYL-HOMOSERINE-LACTONE SYNTHASE"/>
    <property type="match status" value="1"/>
</dbReference>
<evidence type="ECO:0000313" key="8">
    <source>
        <dbReference type="Proteomes" id="UP001597302"/>
    </source>
</evidence>
<keyword evidence="4 5" id="KW-0071">Autoinducer synthesis</keyword>
<proteinExistence type="inferred from homology"/>
<dbReference type="InterPro" id="IPR016181">
    <property type="entry name" value="Acyl_CoA_acyltransferase"/>
</dbReference>
<protein>
    <recommendedName>
        <fullName evidence="6">Acyl-homoserine-lactone synthase</fullName>
        <ecNumber evidence="6">2.3.1.184</ecNumber>
    </recommendedName>
    <alternativeName>
        <fullName evidence="6">Autoinducer synthesis protein</fullName>
    </alternativeName>
</protein>
<comment type="caution">
    <text evidence="7">The sequence shown here is derived from an EMBL/GenBank/DDBJ whole genome shotgun (WGS) entry which is preliminary data.</text>
</comment>
<reference evidence="8" key="1">
    <citation type="journal article" date="2019" name="Int. J. Syst. Evol. Microbiol.">
        <title>The Global Catalogue of Microorganisms (GCM) 10K type strain sequencing project: providing services to taxonomists for standard genome sequencing and annotation.</title>
        <authorList>
            <consortium name="The Broad Institute Genomics Platform"/>
            <consortium name="The Broad Institute Genome Sequencing Center for Infectious Disease"/>
            <person name="Wu L."/>
            <person name="Ma J."/>
        </authorList>
    </citation>
    <scope>NUCLEOTIDE SEQUENCE [LARGE SCALE GENOMIC DNA]</scope>
    <source>
        <strain evidence="8">CCM 8875</strain>
    </source>
</reference>
<dbReference type="SUPFAM" id="SSF55729">
    <property type="entry name" value="Acyl-CoA N-acyltransferases (Nat)"/>
    <property type="match status" value="1"/>
</dbReference>
<comment type="catalytic activity">
    <reaction evidence="6">
        <text>a fatty acyl-[ACP] + S-adenosyl-L-methionine = an N-acyl-L-homoserine lactone + S-methyl-5'-thioadenosine + holo-[ACP] + H(+)</text>
        <dbReference type="Rhea" id="RHEA:10096"/>
        <dbReference type="Rhea" id="RHEA-COMP:9685"/>
        <dbReference type="Rhea" id="RHEA-COMP:14125"/>
        <dbReference type="ChEBI" id="CHEBI:15378"/>
        <dbReference type="ChEBI" id="CHEBI:17509"/>
        <dbReference type="ChEBI" id="CHEBI:55474"/>
        <dbReference type="ChEBI" id="CHEBI:59789"/>
        <dbReference type="ChEBI" id="CHEBI:64479"/>
        <dbReference type="ChEBI" id="CHEBI:138651"/>
        <dbReference type="EC" id="2.3.1.184"/>
    </reaction>
</comment>
<accession>A0ABW4DXR9</accession>
<sequence>MTRHMTSDIQIETITLPRDMARFDLVTSFFKLRKQIFVDRMAWPLHHAEGIEFEQYDTFDTVYVIAHQDGRAVGGARLKRTDCSFGGGKVVYSYMIRDAHLGLLPGMPTNLCHGEPPVDSRSWELTRFAALPLPGLAEAILEASNAYLHKVGATDCLFLGPPAFLRMATRLGWTPRPMGDLVSNDDGKFLAFACAVRQPMTDIPAQMPIHRMEEQRMVA</sequence>
<evidence type="ECO:0000256" key="5">
    <source>
        <dbReference type="PROSITE-ProRule" id="PRU00533"/>
    </source>
</evidence>
<keyword evidence="8" id="KW-1185">Reference proteome</keyword>
<evidence type="ECO:0000313" key="7">
    <source>
        <dbReference type="EMBL" id="MFD1481095.1"/>
    </source>
</evidence>
<dbReference type="Proteomes" id="UP001597302">
    <property type="component" value="Unassembled WGS sequence"/>
</dbReference>
<name>A0ABW4DXR9_9RHOB</name>
<evidence type="ECO:0000256" key="4">
    <source>
        <dbReference type="ARBA" id="ARBA00022929"/>
    </source>
</evidence>
<dbReference type="PANTHER" id="PTHR39322:SF1">
    <property type="entry name" value="ISOVALERYL-HOMOSERINE LACTONE SYNTHASE"/>
    <property type="match status" value="1"/>
</dbReference>
<keyword evidence="1 5" id="KW-0673">Quorum sensing</keyword>
<dbReference type="RefSeq" id="WP_131576342.1">
    <property type="nucleotide sequence ID" value="NZ_CBCSAJ010000049.1"/>
</dbReference>
<dbReference type="PRINTS" id="PR01549">
    <property type="entry name" value="AUTOINDCRSYN"/>
</dbReference>
<dbReference type="Gene3D" id="3.40.630.30">
    <property type="match status" value="1"/>
</dbReference>
<gene>
    <name evidence="7" type="ORF">ACFQ5P_07305</name>
</gene>
<dbReference type="InterPro" id="IPR001690">
    <property type="entry name" value="Autoind_synthase"/>
</dbReference>
<dbReference type="EMBL" id="JBHTOQ010000018">
    <property type="protein sequence ID" value="MFD1481095.1"/>
    <property type="molecule type" value="Genomic_DNA"/>
</dbReference>
<keyword evidence="3 6" id="KW-0949">S-adenosyl-L-methionine</keyword>
<organism evidence="7 8">
    <name type="scientific">Paracoccus nototheniae</name>
    <dbReference type="NCBI Taxonomy" id="2489002"/>
    <lineage>
        <taxon>Bacteria</taxon>
        <taxon>Pseudomonadati</taxon>
        <taxon>Pseudomonadota</taxon>
        <taxon>Alphaproteobacteria</taxon>
        <taxon>Rhodobacterales</taxon>
        <taxon>Paracoccaceae</taxon>
        <taxon>Paracoccus</taxon>
    </lineage>
</organism>
<evidence type="ECO:0000256" key="6">
    <source>
        <dbReference type="RuleBase" id="RU361135"/>
    </source>
</evidence>
<keyword evidence="2 6" id="KW-0808">Transferase</keyword>
<comment type="similarity">
    <text evidence="5 6">Belongs to the autoinducer synthase family.</text>
</comment>
<evidence type="ECO:0000256" key="2">
    <source>
        <dbReference type="ARBA" id="ARBA00022679"/>
    </source>
</evidence>
<evidence type="ECO:0000256" key="1">
    <source>
        <dbReference type="ARBA" id="ARBA00022654"/>
    </source>
</evidence>
<dbReference type="EC" id="2.3.1.184" evidence="6"/>
<dbReference type="PROSITE" id="PS51187">
    <property type="entry name" value="AUTOINDUCER_SYNTH_2"/>
    <property type="match status" value="1"/>
</dbReference>
<dbReference type="Pfam" id="PF00765">
    <property type="entry name" value="Autoind_synth"/>
    <property type="match status" value="1"/>
</dbReference>
<evidence type="ECO:0000256" key="3">
    <source>
        <dbReference type="ARBA" id="ARBA00022691"/>
    </source>
</evidence>